<dbReference type="RefSeq" id="WP_189511247.1">
    <property type="nucleotide sequence ID" value="NZ_BMXG01000002.1"/>
</dbReference>
<organism evidence="1 2">
    <name type="scientific">Cerasicoccus arenae</name>
    <dbReference type="NCBI Taxonomy" id="424488"/>
    <lineage>
        <taxon>Bacteria</taxon>
        <taxon>Pseudomonadati</taxon>
        <taxon>Verrucomicrobiota</taxon>
        <taxon>Opitutia</taxon>
        <taxon>Puniceicoccales</taxon>
        <taxon>Cerasicoccaceae</taxon>
        <taxon>Cerasicoccus</taxon>
    </lineage>
</organism>
<dbReference type="InterPro" id="IPR029787">
    <property type="entry name" value="Nucleotide_cyclase"/>
</dbReference>
<dbReference type="CDD" id="cd07302">
    <property type="entry name" value="CHD"/>
    <property type="match status" value="1"/>
</dbReference>
<dbReference type="EMBL" id="BMXG01000002">
    <property type="protein sequence ID" value="GHB91884.1"/>
    <property type="molecule type" value="Genomic_DNA"/>
</dbReference>
<sequence>MPAKSLHRHYAIPYLDFTDFWDICGYLLRVQPQFPKVRYSIYADHGPIVEDEHDISLILKVLHDKATSIYRFHATLYNGKVDSSLCAQLDYITEAGDSVNSPMGLTVQTPSISRLNTFEFEGVLLEKYQLDHDSEPRIEFGIPCEVLTTIIDMRGFSAFCEQPQIESPYTCGLMYAFYQVVEQRFNKFRPDLIKYLGDGVLTLWETTYEDRAAALDVCLTGLRELQERWDIVRRAPQFSHGAPSEVAVGLSFGLASQIPGADDYIGRPINVASRLCSVCNGSEILIDRSVPGLDESIPKDDISVHIKSFGRYNVWRMKTR</sequence>
<dbReference type="GO" id="GO:0004016">
    <property type="term" value="F:adenylate cyclase activity"/>
    <property type="evidence" value="ECO:0007669"/>
    <property type="project" value="UniProtKB-ARBA"/>
</dbReference>
<name>A0A8J3D916_9BACT</name>
<keyword evidence="2" id="KW-1185">Reference proteome</keyword>
<dbReference type="GO" id="GO:0009190">
    <property type="term" value="P:cyclic nucleotide biosynthetic process"/>
    <property type="evidence" value="ECO:0007669"/>
    <property type="project" value="InterPro"/>
</dbReference>
<dbReference type="SUPFAM" id="SSF55073">
    <property type="entry name" value="Nucleotide cyclase"/>
    <property type="match status" value="1"/>
</dbReference>
<dbReference type="Proteomes" id="UP000642829">
    <property type="component" value="Unassembled WGS sequence"/>
</dbReference>
<proteinExistence type="predicted"/>
<comment type="caution">
    <text evidence="1">The sequence shown here is derived from an EMBL/GenBank/DDBJ whole genome shotgun (WGS) entry which is preliminary data.</text>
</comment>
<reference evidence="1" key="2">
    <citation type="submission" date="2020-09" db="EMBL/GenBank/DDBJ databases">
        <authorList>
            <person name="Sun Q."/>
            <person name="Kim S."/>
        </authorList>
    </citation>
    <scope>NUCLEOTIDE SEQUENCE</scope>
    <source>
        <strain evidence="1">KCTC 12870</strain>
    </source>
</reference>
<protein>
    <recommendedName>
        <fullName evidence="3">Guanylate cyclase domain-containing protein</fullName>
    </recommendedName>
</protein>
<evidence type="ECO:0000313" key="1">
    <source>
        <dbReference type="EMBL" id="GHB91884.1"/>
    </source>
</evidence>
<evidence type="ECO:0008006" key="3">
    <source>
        <dbReference type="Google" id="ProtNLM"/>
    </source>
</evidence>
<dbReference type="InterPro" id="IPR001054">
    <property type="entry name" value="A/G_cyclase"/>
</dbReference>
<evidence type="ECO:0000313" key="2">
    <source>
        <dbReference type="Proteomes" id="UP000642829"/>
    </source>
</evidence>
<reference evidence="1" key="1">
    <citation type="journal article" date="2014" name="Int. J. Syst. Evol. Microbiol.">
        <title>Complete genome sequence of Corynebacterium casei LMG S-19264T (=DSM 44701T), isolated from a smear-ripened cheese.</title>
        <authorList>
            <consortium name="US DOE Joint Genome Institute (JGI-PGF)"/>
            <person name="Walter F."/>
            <person name="Albersmeier A."/>
            <person name="Kalinowski J."/>
            <person name="Ruckert C."/>
        </authorList>
    </citation>
    <scope>NUCLEOTIDE SEQUENCE</scope>
    <source>
        <strain evidence="1">KCTC 12870</strain>
    </source>
</reference>
<accession>A0A8J3D916</accession>
<dbReference type="GO" id="GO:0035556">
    <property type="term" value="P:intracellular signal transduction"/>
    <property type="evidence" value="ECO:0007669"/>
    <property type="project" value="InterPro"/>
</dbReference>
<dbReference type="Gene3D" id="3.30.70.1230">
    <property type="entry name" value="Nucleotide cyclase"/>
    <property type="match status" value="1"/>
</dbReference>
<gene>
    <name evidence="1" type="ORF">GCM10007047_03500</name>
</gene>
<dbReference type="AlphaFoldDB" id="A0A8J3D916"/>